<dbReference type="EMBL" id="FQYO01000003">
    <property type="protein sequence ID" value="SHI83120.1"/>
    <property type="molecule type" value="Genomic_DNA"/>
</dbReference>
<sequence length="213" mass="23054">MVTGNGSTGKAGQPRPVRQWQRILVLRLLGLALIPLVLCGRPVWQDGGLASETLEPLGGILLFAAIFGRFWAILYIGAAKNRTVMQDGPYSLCRHPLYLFSTIGATAFGLLLSSVTLAALIGGATFAVLWITARREERYLRGAFGPAYDDYAARVPRILPRLSGFSTPPRITADVRALRGNFADALVFLALIPLAELIEAVQAAGHLPTFPIW</sequence>
<protein>
    <submittedName>
        <fullName evidence="6">Protein-S-isoprenylcysteine O-methyltransferase Ste14</fullName>
    </submittedName>
</protein>
<keyword evidence="4 5" id="KW-0472">Membrane</keyword>
<dbReference type="InterPro" id="IPR007318">
    <property type="entry name" value="Phopholipid_MeTrfase"/>
</dbReference>
<accession>A0A1M6ECT0</accession>
<feature type="transmembrane region" description="Helical" evidence="5">
    <location>
        <begin position="56"/>
        <end position="76"/>
    </location>
</feature>
<evidence type="ECO:0000256" key="2">
    <source>
        <dbReference type="ARBA" id="ARBA00022692"/>
    </source>
</evidence>
<evidence type="ECO:0000313" key="7">
    <source>
        <dbReference type="Proteomes" id="UP000184292"/>
    </source>
</evidence>
<feature type="transmembrane region" description="Helical" evidence="5">
    <location>
        <begin position="24"/>
        <end position="44"/>
    </location>
</feature>
<dbReference type="GO" id="GO:0008168">
    <property type="term" value="F:methyltransferase activity"/>
    <property type="evidence" value="ECO:0007669"/>
    <property type="project" value="UniProtKB-KW"/>
</dbReference>
<dbReference type="GO" id="GO:0012505">
    <property type="term" value="C:endomembrane system"/>
    <property type="evidence" value="ECO:0007669"/>
    <property type="project" value="UniProtKB-SubCell"/>
</dbReference>
<dbReference type="InterPro" id="IPR052527">
    <property type="entry name" value="Metal_cation-efflux_comp"/>
</dbReference>
<evidence type="ECO:0000256" key="4">
    <source>
        <dbReference type="ARBA" id="ARBA00023136"/>
    </source>
</evidence>
<evidence type="ECO:0000256" key="5">
    <source>
        <dbReference type="SAM" id="Phobius"/>
    </source>
</evidence>
<proteinExistence type="predicted"/>
<evidence type="ECO:0000313" key="6">
    <source>
        <dbReference type="EMBL" id="SHI83120.1"/>
    </source>
</evidence>
<dbReference type="Gene3D" id="1.20.120.1630">
    <property type="match status" value="1"/>
</dbReference>
<keyword evidence="7" id="KW-1185">Reference proteome</keyword>
<reference evidence="6 7" key="1">
    <citation type="submission" date="2016-11" db="EMBL/GenBank/DDBJ databases">
        <authorList>
            <person name="Jaros S."/>
            <person name="Januszkiewicz K."/>
            <person name="Wedrychowicz H."/>
        </authorList>
    </citation>
    <scope>NUCLEOTIDE SEQUENCE [LARGE SCALE GENOMIC DNA]</scope>
    <source>
        <strain evidence="6 7">DSM 100565</strain>
    </source>
</reference>
<keyword evidence="6" id="KW-0808">Transferase</keyword>
<feature type="transmembrane region" description="Helical" evidence="5">
    <location>
        <begin position="97"/>
        <end position="130"/>
    </location>
</feature>
<dbReference type="PANTHER" id="PTHR43847">
    <property type="entry name" value="BLL3993 PROTEIN"/>
    <property type="match status" value="1"/>
</dbReference>
<gene>
    <name evidence="6" type="ORF">SAMN05444417_1931</name>
</gene>
<name>A0A1M6ECT0_9RHOB</name>
<keyword evidence="2 5" id="KW-0812">Transmembrane</keyword>
<organism evidence="6 7">
    <name type="scientific">Wenxinia saemankumensis</name>
    <dbReference type="NCBI Taxonomy" id="1447782"/>
    <lineage>
        <taxon>Bacteria</taxon>
        <taxon>Pseudomonadati</taxon>
        <taxon>Pseudomonadota</taxon>
        <taxon>Alphaproteobacteria</taxon>
        <taxon>Rhodobacterales</taxon>
        <taxon>Roseobacteraceae</taxon>
        <taxon>Wenxinia</taxon>
    </lineage>
</organism>
<dbReference type="AlphaFoldDB" id="A0A1M6ECT0"/>
<evidence type="ECO:0000256" key="1">
    <source>
        <dbReference type="ARBA" id="ARBA00004127"/>
    </source>
</evidence>
<keyword evidence="6" id="KW-0489">Methyltransferase</keyword>
<dbReference type="Proteomes" id="UP000184292">
    <property type="component" value="Unassembled WGS sequence"/>
</dbReference>
<evidence type="ECO:0000256" key="3">
    <source>
        <dbReference type="ARBA" id="ARBA00022989"/>
    </source>
</evidence>
<dbReference type="PANTHER" id="PTHR43847:SF1">
    <property type="entry name" value="BLL3993 PROTEIN"/>
    <property type="match status" value="1"/>
</dbReference>
<keyword evidence="3 5" id="KW-1133">Transmembrane helix</keyword>
<dbReference type="Pfam" id="PF04191">
    <property type="entry name" value="PEMT"/>
    <property type="match status" value="1"/>
</dbReference>
<comment type="subcellular location">
    <subcellularLocation>
        <location evidence="1">Endomembrane system</location>
        <topology evidence="1">Multi-pass membrane protein</topology>
    </subcellularLocation>
</comment>
<dbReference type="GO" id="GO:0032259">
    <property type="term" value="P:methylation"/>
    <property type="evidence" value="ECO:0007669"/>
    <property type="project" value="UniProtKB-KW"/>
</dbReference>
<dbReference type="STRING" id="1447782.SAMN05444417_1931"/>